<dbReference type="CDD" id="cd00082">
    <property type="entry name" value="HisKA"/>
    <property type="match status" value="1"/>
</dbReference>
<feature type="modified residue" description="4-aspartylphosphate" evidence="9">
    <location>
        <position position="535"/>
    </location>
</feature>
<dbReference type="InterPro" id="IPR036097">
    <property type="entry name" value="HisK_dim/P_sf"/>
</dbReference>
<comment type="caution">
    <text evidence="15">The sequence shown here is derived from an EMBL/GenBank/DDBJ whole genome shotgun (WGS) entry which is preliminary data.</text>
</comment>
<feature type="domain" description="PAS" evidence="13">
    <location>
        <begin position="76"/>
        <end position="146"/>
    </location>
</feature>
<evidence type="ECO:0000259" key="13">
    <source>
        <dbReference type="PROSITE" id="PS50112"/>
    </source>
</evidence>
<dbReference type="SMART" id="SM00388">
    <property type="entry name" value="HisKA"/>
    <property type="match status" value="1"/>
</dbReference>
<evidence type="ECO:0000256" key="8">
    <source>
        <dbReference type="ARBA" id="ARBA00023012"/>
    </source>
</evidence>
<feature type="domain" description="Histidine kinase" evidence="11">
    <location>
        <begin position="239"/>
        <end position="460"/>
    </location>
</feature>
<dbReference type="Pfam" id="PF00989">
    <property type="entry name" value="PAS"/>
    <property type="match status" value="1"/>
</dbReference>
<dbReference type="SMART" id="SM00387">
    <property type="entry name" value="HATPase_c"/>
    <property type="match status" value="1"/>
</dbReference>
<dbReference type="InterPro" id="IPR013767">
    <property type="entry name" value="PAS_fold"/>
</dbReference>
<evidence type="ECO:0000256" key="7">
    <source>
        <dbReference type="ARBA" id="ARBA00022840"/>
    </source>
</evidence>
<dbReference type="PROSITE" id="PS50113">
    <property type="entry name" value="PAC"/>
    <property type="match status" value="1"/>
</dbReference>
<dbReference type="SUPFAM" id="SSF55874">
    <property type="entry name" value="ATPase domain of HSP90 chaperone/DNA topoisomerase II/histidine kinase"/>
    <property type="match status" value="1"/>
</dbReference>
<dbReference type="NCBIfam" id="TIGR00229">
    <property type="entry name" value="sensory_box"/>
    <property type="match status" value="1"/>
</dbReference>
<dbReference type="InterPro" id="IPR003661">
    <property type="entry name" value="HisK_dim/P_dom"/>
</dbReference>
<gene>
    <name evidence="15" type="ORF">PUR21_11735</name>
</gene>
<evidence type="ECO:0000256" key="1">
    <source>
        <dbReference type="ARBA" id="ARBA00000085"/>
    </source>
</evidence>
<keyword evidence="7 15" id="KW-0067">ATP-binding</keyword>
<keyword evidence="6" id="KW-0418">Kinase</keyword>
<evidence type="ECO:0000313" key="15">
    <source>
        <dbReference type="EMBL" id="MEN3228301.1"/>
    </source>
</evidence>
<dbReference type="PRINTS" id="PR00344">
    <property type="entry name" value="BCTRLSENSOR"/>
</dbReference>
<dbReference type="PANTHER" id="PTHR43065:SF49">
    <property type="entry name" value="HISTIDINE KINASE"/>
    <property type="match status" value="1"/>
</dbReference>
<keyword evidence="10" id="KW-0175">Coiled coil</keyword>
<keyword evidence="3 9" id="KW-0597">Phosphoprotein</keyword>
<evidence type="ECO:0000256" key="4">
    <source>
        <dbReference type="ARBA" id="ARBA00022679"/>
    </source>
</evidence>
<protein>
    <recommendedName>
        <fullName evidence="2">histidine kinase</fullName>
        <ecNumber evidence="2">2.7.13.3</ecNumber>
    </recommendedName>
</protein>
<evidence type="ECO:0000313" key="16">
    <source>
        <dbReference type="Proteomes" id="UP001404845"/>
    </source>
</evidence>
<feature type="domain" description="PAC" evidence="14">
    <location>
        <begin position="149"/>
        <end position="201"/>
    </location>
</feature>
<dbReference type="PANTHER" id="PTHR43065">
    <property type="entry name" value="SENSOR HISTIDINE KINASE"/>
    <property type="match status" value="1"/>
</dbReference>
<dbReference type="Gene3D" id="3.30.565.10">
    <property type="entry name" value="Histidine kinase-like ATPase, C-terminal domain"/>
    <property type="match status" value="1"/>
</dbReference>
<dbReference type="PROSITE" id="PS50112">
    <property type="entry name" value="PAS"/>
    <property type="match status" value="1"/>
</dbReference>
<keyword evidence="8" id="KW-0902">Two-component regulatory system</keyword>
<dbReference type="InterPro" id="IPR011006">
    <property type="entry name" value="CheY-like_superfamily"/>
</dbReference>
<dbReference type="InterPro" id="IPR000700">
    <property type="entry name" value="PAS-assoc_C"/>
</dbReference>
<dbReference type="Pfam" id="PF00512">
    <property type="entry name" value="HisKA"/>
    <property type="match status" value="1"/>
</dbReference>
<evidence type="ECO:0000259" key="14">
    <source>
        <dbReference type="PROSITE" id="PS50113"/>
    </source>
</evidence>
<dbReference type="InterPro" id="IPR000014">
    <property type="entry name" value="PAS"/>
</dbReference>
<evidence type="ECO:0000256" key="5">
    <source>
        <dbReference type="ARBA" id="ARBA00022741"/>
    </source>
</evidence>
<dbReference type="SMART" id="SM00448">
    <property type="entry name" value="REC"/>
    <property type="match status" value="1"/>
</dbReference>
<proteinExistence type="predicted"/>
<evidence type="ECO:0000259" key="11">
    <source>
        <dbReference type="PROSITE" id="PS50109"/>
    </source>
</evidence>
<comment type="catalytic activity">
    <reaction evidence="1">
        <text>ATP + protein L-histidine = ADP + protein N-phospho-L-histidine.</text>
        <dbReference type="EC" id="2.7.13.3"/>
    </reaction>
</comment>
<dbReference type="GO" id="GO:0005524">
    <property type="term" value="F:ATP binding"/>
    <property type="evidence" value="ECO:0007669"/>
    <property type="project" value="UniProtKB-KW"/>
</dbReference>
<evidence type="ECO:0000256" key="10">
    <source>
        <dbReference type="SAM" id="Coils"/>
    </source>
</evidence>
<dbReference type="EMBL" id="JAQYXL010000001">
    <property type="protein sequence ID" value="MEN3228301.1"/>
    <property type="molecule type" value="Genomic_DNA"/>
</dbReference>
<organism evidence="15 16">
    <name type="scientific">Methylorubrum rhodesianum</name>
    <dbReference type="NCBI Taxonomy" id="29427"/>
    <lineage>
        <taxon>Bacteria</taxon>
        <taxon>Pseudomonadati</taxon>
        <taxon>Pseudomonadota</taxon>
        <taxon>Alphaproteobacteria</taxon>
        <taxon>Hyphomicrobiales</taxon>
        <taxon>Methylobacteriaceae</taxon>
        <taxon>Methylorubrum</taxon>
    </lineage>
</organism>
<evidence type="ECO:0000256" key="3">
    <source>
        <dbReference type="ARBA" id="ARBA00022553"/>
    </source>
</evidence>
<dbReference type="PROSITE" id="PS50109">
    <property type="entry name" value="HIS_KIN"/>
    <property type="match status" value="1"/>
</dbReference>
<dbReference type="Pfam" id="PF00072">
    <property type="entry name" value="Response_reg"/>
    <property type="match status" value="1"/>
</dbReference>
<dbReference type="InterPro" id="IPR005467">
    <property type="entry name" value="His_kinase_dom"/>
</dbReference>
<evidence type="ECO:0000256" key="2">
    <source>
        <dbReference type="ARBA" id="ARBA00012438"/>
    </source>
</evidence>
<keyword evidence="16" id="KW-1185">Reference proteome</keyword>
<feature type="domain" description="Response regulatory" evidence="12">
    <location>
        <begin position="484"/>
        <end position="597"/>
    </location>
</feature>
<evidence type="ECO:0000259" key="12">
    <source>
        <dbReference type="PROSITE" id="PS50110"/>
    </source>
</evidence>
<dbReference type="InterPro" id="IPR004358">
    <property type="entry name" value="Sig_transdc_His_kin-like_C"/>
</dbReference>
<evidence type="ECO:0000256" key="9">
    <source>
        <dbReference type="PROSITE-ProRule" id="PRU00169"/>
    </source>
</evidence>
<dbReference type="PROSITE" id="PS50110">
    <property type="entry name" value="RESPONSE_REGULATORY"/>
    <property type="match status" value="1"/>
</dbReference>
<sequence length="605" mass="64689">MRSLLPFSPEVAEAWVVNAEIADPELRHLVVEAGAEVASRRAIKGLYGRINAHFKPATQGPEDAAAARQERNLALAERYLSAILANAPDALLAIALDGSVVSWNEAATRLFGRTWDEATAGRFPDLFDAEDHAAAEAVLDRAGMGESVRAAELRVTGADGAERTLEVAAGPVLGGGGAIEGVSLIARDVTGRKRDEAMLRQLNDELESRIARAVAEREQTAAALRQAQKMEAVGQLTGGVAHDFNNLLTVIKSSIELLRRPDLADERKARYLGAISDTVDRAAKLTGQLLAFARRQPLKPEVFDVAERVTTVTEMLRTIVGARVTISTEIGCEPCFALADVSQFETALVNLAVNARDAMDGEGALAISVREVHGIPPIRGHAAAPGDFIAVAIRDTGAGIPTERLGQIFEPFFTTKEVGKGTGLGLSQVFGFCKQSGGDIEVESAPGEGTTFTLYLPRIEHHKAAEGSPGSELDDRQSPQRSHRVLVVEDNVEVGRFATQILEDLGHRITWAGNAAEALVLLDQGSDRFDVVFSDVVMPGMNGIDLGHAIRERHPGLPVVLTSGYSHVLAQEGRHGFELVQKPYAVGDLSRVLARVARRGPVGPS</sequence>
<dbReference type="SUPFAM" id="SSF47384">
    <property type="entry name" value="Homodimeric domain of signal transducing histidine kinase"/>
    <property type="match status" value="1"/>
</dbReference>
<dbReference type="SMART" id="SM00091">
    <property type="entry name" value="PAS"/>
    <property type="match status" value="1"/>
</dbReference>
<dbReference type="Gene3D" id="3.30.450.20">
    <property type="entry name" value="PAS domain"/>
    <property type="match status" value="1"/>
</dbReference>
<dbReference type="CDD" id="cd00130">
    <property type="entry name" value="PAS"/>
    <property type="match status" value="1"/>
</dbReference>
<keyword evidence="5" id="KW-0547">Nucleotide-binding</keyword>
<dbReference type="InterPro" id="IPR003594">
    <property type="entry name" value="HATPase_dom"/>
</dbReference>
<dbReference type="InterPro" id="IPR036890">
    <property type="entry name" value="HATPase_C_sf"/>
</dbReference>
<dbReference type="Proteomes" id="UP001404845">
    <property type="component" value="Unassembled WGS sequence"/>
</dbReference>
<dbReference type="Gene3D" id="3.40.50.2300">
    <property type="match status" value="1"/>
</dbReference>
<name>A0ABU9ZAB2_9HYPH</name>
<dbReference type="SUPFAM" id="SSF52172">
    <property type="entry name" value="CheY-like"/>
    <property type="match status" value="1"/>
</dbReference>
<dbReference type="EC" id="2.7.13.3" evidence="2"/>
<keyword evidence="4" id="KW-0808">Transferase</keyword>
<accession>A0ABU9ZAB2</accession>
<feature type="coiled-coil region" evidence="10">
    <location>
        <begin position="196"/>
        <end position="230"/>
    </location>
</feature>
<evidence type="ECO:0000256" key="6">
    <source>
        <dbReference type="ARBA" id="ARBA00022777"/>
    </source>
</evidence>
<dbReference type="SUPFAM" id="SSF55785">
    <property type="entry name" value="PYP-like sensor domain (PAS domain)"/>
    <property type="match status" value="1"/>
</dbReference>
<reference evidence="15 16" key="1">
    <citation type="journal article" date="2023" name="PLoS ONE">
        <title>Complete genome assembly of Hawai'i environmental nontuberculous mycobacteria reveals unexpected co-isolation with methylobacteria.</title>
        <authorList>
            <person name="Hendrix J."/>
            <person name="Epperson L.E."/>
            <person name="Tong E.I."/>
            <person name="Chan Y.L."/>
            <person name="Hasan N.A."/>
            <person name="Dawrs S.N."/>
            <person name="Norton G.J."/>
            <person name="Virdi R."/>
            <person name="Crooks J.L."/>
            <person name="Chan E.D."/>
            <person name="Honda J.R."/>
            <person name="Strong M."/>
        </authorList>
    </citation>
    <scope>NUCLEOTIDE SEQUENCE [LARGE SCALE GENOMIC DNA]</scope>
    <source>
        <strain evidence="15 16">NJH_HI01</strain>
    </source>
</reference>
<dbReference type="Pfam" id="PF02518">
    <property type="entry name" value="HATPase_c"/>
    <property type="match status" value="1"/>
</dbReference>
<dbReference type="Gene3D" id="1.10.287.130">
    <property type="match status" value="1"/>
</dbReference>
<dbReference type="InterPro" id="IPR001789">
    <property type="entry name" value="Sig_transdc_resp-reg_receiver"/>
</dbReference>
<dbReference type="InterPro" id="IPR035965">
    <property type="entry name" value="PAS-like_dom_sf"/>
</dbReference>